<protein>
    <submittedName>
        <fullName evidence="1">Uncharacterized protein</fullName>
    </submittedName>
</protein>
<dbReference type="RefSeq" id="WP_053234614.1">
    <property type="nucleotide sequence ID" value="NZ_CP011125.1"/>
</dbReference>
<organism evidence="1 2">
    <name type="scientific">Sandaracinus amylolyticus</name>
    <dbReference type="NCBI Taxonomy" id="927083"/>
    <lineage>
        <taxon>Bacteria</taxon>
        <taxon>Pseudomonadati</taxon>
        <taxon>Myxococcota</taxon>
        <taxon>Polyangia</taxon>
        <taxon>Polyangiales</taxon>
        <taxon>Sandaracinaceae</taxon>
        <taxon>Sandaracinus</taxon>
    </lineage>
</organism>
<name>A0A0F6W4M4_9BACT</name>
<dbReference type="AlphaFoldDB" id="A0A0F6W4M4"/>
<proteinExistence type="predicted"/>
<gene>
    <name evidence="1" type="ORF">DB32_004492</name>
</gene>
<keyword evidence="2" id="KW-1185">Reference proteome</keyword>
<accession>A0A0F6W4M4</accession>
<reference evidence="1 2" key="1">
    <citation type="submission" date="2015-03" db="EMBL/GenBank/DDBJ databases">
        <title>Genome assembly of Sandaracinus amylolyticus DSM 53668.</title>
        <authorList>
            <person name="Sharma G."/>
            <person name="Subramanian S."/>
        </authorList>
    </citation>
    <scope>NUCLEOTIDE SEQUENCE [LARGE SCALE GENOMIC DNA]</scope>
    <source>
        <strain evidence="1 2">DSM 53668</strain>
    </source>
</reference>
<evidence type="ECO:0000313" key="2">
    <source>
        <dbReference type="Proteomes" id="UP000034883"/>
    </source>
</evidence>
<sequence>MSATRAEMVLLREALEGVVAPEIATALLFDALEISGSKPPRSLEETRSFAEQALAEAVRRKVRPEDASQILRIIDDLFARAIEGDGVAVDVEVDHEAWGESDPTATTQMAVVQKPVPVVVLGASEAFAERLTACLGEDRVYAVAVVDEAAFRKAVFAYSPLIVLIDATSPAAVEPRALTAMLRGVPVSAMPVVWGSESGWARAVLPGLEDAGVPLVTLRREEGIEPLLDLVLARFRGDA</sequence>
<dbReference type="KEGG" id="samy:DB32_004492"/>
<dbReference type="EMBL" id="CP011125">
    <property type="protein sequence ID" value="AKF07343.1"/>
    <property type="molecule type" value="Genomic_DNA"/>
</dbReference>
<dbReference type="Proteomes" id="UP000034883">
    <property type="component" value="Chromosome"/>
</dbReference>
<evidence type="ECO:0000313" key="1">
    <source>
        <dbReference type="EMBL" id="AKF07343.1"/>
    </source>
</evidence>